<evidence type="ECO:0000313" key="11">
    <source>
        <dbReference type="Proteomes" id="UP000269198"/>
    </source>
</evidence>
<comment type="subcellular location">
    <subcellularLocation>
        <location evidence="1">Cell membrane</location>
    </subcellularLocation>
</comment>
<evidence type="ECO:0000256" key="4">
    <source>
        <dbReference type="ARBA" id="ARBA00022741"/>
    </source>
</evidence>
<proteinExistence type="predicted"/>
<sequence>MSRWGTRPVRRHTPLARIRGDHRPRTADPTREHVMALLGDARREVAQADQKASILLAAVGVVVSVYLGALLEQKWTPAELARPWRWLWWGGGAAFGAAMLMFAMVVFPRLGSSRRGRDSGISSFIDVVHCSDQHELRRSLGRSGTADLDALTRELNAVSRIAYRKYVLLRVGLVLLGPAAVCSVAVALGSALS</sequence>
<feature type="transmembrane region" description="Helical" evidence="8">
    <location>
        <begin position="167"/>
        <end position="192"/>
    </location>
</feature>
<keyword evidence="2" id="KW-1003">Cell membrane</keyword>
<keyword evidence="11" id="KW-1185">Reference proteome</keyword>
<feature type="transmembrane region" description="Helical" evidence="8">
    <location>
        <begin position="86"/>
        <end position="107"/>
    </location>
</feature>
<dbReference type="GO" id="GO:0000166">
    <property type="term" value="F:nucleotide binding"/>
    <property type="evidence" value="ECO:0007669"/>
    <property type="project" value="UniProtKB-KW"/>
</dbReference>
<dbReference type="GO" id="GO:0051607">
    <property type="term" value="P:defense response to virus"/>
    <property type="evidence" value="ECO:0007669"/>
    <property type="project" value="UniProtKB-KW"/>
</dbReference>
<gene>
    <name evidence="10" type="ORF">EFW17_07295</name>
</gene>
<evidence type="ECO:0000256" key="6">
    <source>
        <dbReference type="ARBA" id="ARBA00023118"/>
    </source>
</evidence>
<reference evidence="10 11" key="1">
    <citation type="submission" date="2018-11" db="EMBL/GenBank/DDBJ databases">
        <title>The genome draft of YIM 96095.</title>
        <authorList>
            <person name="Tang S.-K."/>
            <person name="Chunyu W.-X."/>
            <person name="Feng Y.-Z."/>
        </authorList>
    </citation>
    <scope>NUCLEOTIDE SEQUENCE [LARGE SCALE GENOMIC DNA]</scope>
    <source>
        <strain evidence="10 11">YIM 96095</strain>
    </source>
</reference>
<keyword evidence="7 8" id="KW-0472">Membrane</keyword>
<dbReference type="AlphaFoldDB" id="A0A3N0ED50"/>
<evidence type="ECO:0000256" key="7">
    <source>
        <dbReference type="ARBA" id="ARBA00023136"/>
    </source>
</evidence>
<dbReference type="Proteomes" id="UP000269198">
    <property type="component" value="Unassembled WGS sequence"/>
</dbReference>
<keyword evidence="3 8" id="KW-0812">Transmembrane</keyword>
<evidence type="ECO:0000259" key="9">
    <source>
        <dbReference type="Pfam" id="PF18967"/>
    </source>
</evidence>
<accession>A0A3N0ED50</accession>
<protein>
    <recommendedName>
        <fullName evidence="9">Pycsar effector protein domain-containing protein</fullName>
    </recommendedName>
</protein>
<evidence type="ECO:0000256" key="5">
    <source>
        <dbReference type="ARBA" id="ARBA00022989"/>
    </source>
</evidence>
<evidence type="ECO:0000256" key="1">
    <source>
        <dbReference type="ARBA" id="ARBA00004236"/>
    </source>
</evidence>
<dbReference type="Pfam" id="PF18967">
    <property type="entry name" value="PycTM"/>
    <property type="match status" value="1"/>
</dbReference>
<keyword evidence="6" id="KW-0051">Antiviral defense</keyword>
<evidence type="ECO:0000256" key="3">
    <source>
        <dbReference type="ARBA" id="ARBA00022692"/>
    </source>
</evidence>
<organism evidence="10 11">
    <name type="scientific">Halostreptopolyspora alba</name>
    <dbReference type="NCBI Taxonomy" id="2487137"/>
    <lineage>
        <taxon>Bacteria</taxon>
        <taxon>Bacillati</taxon>
        <taxon>Actinomycetota</taxon>
        <taxon>Actinomycetes</taxon>
        <taxon>Streptosporangiales</taxon>
        <taxon>Nocardiopsidaceae</taxon>
        <taxon>Halostreptopolyspora</taxon>
    </lineage>
</organism>
<dbReference type="EMBL" id="RJMB01000005">
    <property type="protein sequence ID" value="RNL85763.1"/>
    <property type="molecule type" value="Genomic_DNA"/>
</dbReference>
<dbReference type="InterPro" id="IPR043760">
    <property type="entry name" value="PycTM_dom"/>
</dbReference>
<comment type="caution">
    <text evidence="10">The sequence shown here is derived from an EMBL/GenBank/DDBJ whole genome shotgun (WGS) entry which is preliminary data.</text>
</comment>
<dbReference type="GO" id="GO:0005886">
    <property type="term" value="C:plasma membrane"/>
    <property type="evidence" value="ECO:0007669"/>
    <property type="project" value="UniProtKB-SubCell"/>
</dbReference>
<keyword evidence="4" id="KW-0547">Nucleotide-binding</keyword>
<keyword evidence="5 8" id="KW-1133">Transmembrane helix</keyword>
<feature type="transmembrane region" description="Helical" evidence="8">
    <location>
        <begin position="52"/>
        <end position="71"/>
    </location>
</feature>
<feature type="domain" description="Pycsar effector protein" evidence="9">
    <location>
        <begin position="36"/>
        <end position="187"/>
    </location>
</feature>
<name>A0A3N0ED50_9ACTN</name>
<evidence type="ECO:0000313" key="10">
    <source>
        <dbReference type="EMBL" id="RNL85763.1"/>
    </source>
</evidence>
<evidence type="ECO:0000256" key="2">
    <source>
        <dbReference type="ARBA" id="ARBA00022475"/>
    </source>
</evidence>
<evidence type="ECO:0000256" key="8">
    <source>
        <dbReference type="SAM" id="Phobius"/>
    </source>
</evidence>